<accession>A0A0R1XTT4</accession>
<feature type="compositionally biased region" description="Polar residues" evidence="1">
    <location>
        <begin position="167"/>
        <end position="187"/>
    </location>
</feature>
<keyword evidence="3" id="KW-1185">Reference proteome</keyword>
<sequence>MTTTLATPATSSAHQAPKELPKKMRQEIDTWTAAFIQSAAFTKVPKTVTAEDAVAYVTVLAEKAYSQFDKTPRAWTKYAIKGVLTGTFVADMFIDKADYANIEPTLHAFLDFAAAQGYLNPKLVARTQRAIAEAAPEMIELAQDDANYSPAKATVMRSLMREAATATEPTVQPKAANQGNQPQSELTSGRVVALKAWKRRQRLQRKHKH</sequence>
<evidence type="ECO:0000256" key="1">
    <source>
        <dbReference type="SAM" id="MobiDB-lite"/>
    </source>
</evidence>
<dbReference type="AlphaFoldDB" id="A0A0R1XTT4"/>
<feature type="region of interest" description="Disordered" evidence="1">
    <location>
        <begin position="1"/>
        <end position="21"/>
    </location>
</feature>
<organism evidence="2 3">
    <name type="scientific">Agrilactobacillus composti DSM 18527 = JCM 14202</name>
    <dbReference type="NCBI Taxonomy" id="1423734"/>
    <lineage>
        <taxon>Bacteria</taxon>
        <taxon>Bacillati</taxon>
        <taxon>Bacillota</taxon>
        <taxon>Bacilli</taxon>
        <taxon>Lactobacillales</taxon>
        <taxon>Lactobacillaceae</taxon>
        <taxon>Agrilactobacillus</taxon>
    </lineage>
</organism>
<dbReference type="eggNOG" id="ENOG50301SY">
    <property type="taxonomic scope" value="Bacteria"/>
</dbReference>
<name>A0A0R1XTT4_9LACO</name>
<proteinExistence type="predicted"/>
<evidence type="ECO:0000313" key="2">
    <source>
        <dbReference type="EMBL" id="KRM33514.1"/>
    </source>
</evidence>
<dbReference type="RefSeq" id="WP_057002602.1">
    <property type="nucleotide sequence ID" value="NZ_AZGA01000049.1"/>
</dbReference>
<evidence type="ECO:0000313" key="3">
    <source>
        <dbReference type="Proteomes" id="UP000051236"/>
    </source>
</evidence>
<dbReference type="EMBL" id="AZGA01000049">
    <property type="protein sequence ID" value="KRM33514.1"/>
    <property type="molecule type" value="Genomic_DNA"/>
</dbReference>
<feature type="region of interest" description="Disordered" evidence="1">
    <location>
        <begin position="164"/>
        <end position="190"/>
    </location>
</feature>
<feature type="compositionally biased region" description="Low complexity" evidence="1">
    <location>
        <begin position="1"/>
        <end position="13"/>
    </location>
</feature>
<gene>
    <name evidence="2" type="ORF">FC83_GL002764</name>
</gene>
<protein>
    <submittedName>
        <fullName evidence="2">Uncharacterized protein</fullName>
    </submittedName>
</protein>
<reference evidence="2 3" key="1">
    <citation type="journal article" date="2015" name="Genome Announc.">
        <title>Expanding the biotechnology potential of lactobacilli through comparative genomics of 213 strains and associated genera.</title>
        <authorList>
            <person name="Sun Z."/>
            <person name="Harris H.M."/>
            <person name="McCann A."/>
            <person name="Guo C."/>
            <person name="Argimon S."/>
            <person name="Zhang W."/>
            <person name="Yang X."/>
            <person name="Jeffery I.B."/>
            <person name="Cooney J.C."/>
            <person name="Kagawa T.F."/>
            <person name="Liu W."/>
            <person name="Song Y."/>
            <person name="Salvetti E."/>
            <person name="Wrobel A."/>
            <person name="Rasinkangas P."/>
            <person name="Parkhill J."/>
            <person name="Rea M.C."/>
            <person name="O'Sullivan O."/>
            <person name="Ritari J."/>
            <person name="Douillard F.P."/>
            <person name="Paul Ross R."/>
            <person name="Yang R."/>
            <person name="Briner A.E."/>
            <person name="Felis G.E."/>
            <person name="de Vos W.M."/>
            <person name="Barrangou R."/>
            <person name="Klaenhammer T.R."/>
            <person name="Caufield P.W."/>
            <person name="Cui Y."/>
            <person name="Zhang H."/>
            <person name="O'Toole P.W."/>
        </authorList>
    </citation>
    <scope>NUCLEOTIDE SEQUENCE [LARGE SCALE GENOMIC DNA]</scope>
    <source>
        <strain evidence="2 3">DSM 18527</strain>
    </source>
</reference>
<comment type="caution">
    <text evidence="2">The sequence shown here is derived from an EMBL/GenBank/DDBJ whole genome shotgun (WGS) entry which is preliminary data.</text>
</comment>
<dbReference type="Proteomes" id="UP000051236">
    <property type="component" value="Unassembled WGS sequence"/>
</dbReference>
<dbReference type="PATRIC" id="fig|1423734.3.peg.2809"/>